<keyword evidence="1" id="KW-1133">Transmembrane helix</keyword>
<reference evidence="2 3" key="1">
    <citation type="journal article" date="2023" name="Ecotoxicol. Environ. Saf.">
        <title>Mercury remediation potential of mercury-resistant strain Rheinheimera metallidurans sp. nov. isolated from a municipal waste dumping site.</title>
        <authorList>
            <person name="Yadav V."/>
            <person name="Manjhi A."/>
            <person name="Vadakedath N."/>
        </authorList>
    </citation>
    <scope>NUCLEOTIDE SEQUENCE [LARGE SCALE GENOMIC DNA]</scope>
    <source>
        <strain evidence="2 3">E-49</strain>
    </source>
</reference>
<evidence type="ECO:0000313" key="3">
    <source>
        <dbReference type="Proteomes" id="UP001375382"/>
    </source>
</evidence>
<organism evidence="2 3">
    <name type="scientific">Rheinheimera muenzenbergensis</name>
    <dbReference type="NCBI Taxonomy" id="1193628"/>
    <lineage>
        <taxon>Bacteria</taxon>
        <taxon>Pseudomonadati</taxon>
        <taxon>Pseudomonadota</taxon>
        <taxon>Gammaproteobacteria</taxon>
        <taxon>Chromatiales</taxon>
        <taxon>Chromatiaceae</taxon>
        <taxon>Rheinheimera</taxon>
    </lineage>
</organism>
<evidence type="ECO:0000313" key="2">
    <source>
        <dbReference type="EMBL" id="MEH8016770.1"/>
    </source>
</evidence>
<dbReference type="EMBL" id="JALAAR010000004">
    <property type="protein sequence ID" value="MEH8016770.1"/>
    <property type="molecule type" value="Genomic_DNA"/>
</dbReference>
<sequence>MNLLLTLSLLTLAVALCYFSNKHQRIFSKAISKQWRILSVVLLATAAVLAVQQLSWSATVFFLVLFLMLSCILLPLLTLLKKEKIHHDRPT</sequence>
<dbReference type="Proteomes" id="UP001375382">
    <property type="component" value="Unassembled WGS sequence"/>
</dbReference>
<protein>
    <recommendedName>
        <fullName evidence="4">DUF3325 domain-containing protein</fullName>
    </recommendedName>
</protein>
<feature type="transmembrane region" description="Helical" evidence="1">
    <location>
        <begin position="35"/>
        <end position="51"/>
    </location>
</feature>
<keyword evidence="3" id="KW-1185">Reference proteome</keyword>
<keyword evidence="1" id="KW-0472">Membrane</keyword>
<accession>A0ABU8C4E3</accession>
<evidence type="ECO:0008006" key="4">
    <source>
        <dbReference type="Google" id="ProtNLM"/>
    </source>
</evidence>
<keyword evidence="1" id="KW-0812">Transmembrane</keyword>
<feature type="transmembrane region" description="Helical" evidence="1">
    <location>
        <begin position="58"/>
        <end position="80"/>
    </location>
</feature>
<name>A0ABU8C4E3_9GAMM</name>
<evidence type="ECO:0000256" key="1">
    <source>
        <dbReference type="SAM" id="Phobius"/>
    </source>
</evidence>
<dbReference type="RefSeq" id="WP_335735187.1">
    <property type="nucleotide sequence ID" value="NZ_JALAAR010000004.1"/>
</dbReference>
<comment type="caution">
    <text evidence="2">The sequence shown here is derived from an EMBL/GenBank/DDBJ whole genome shotgun (WGS) entry which is preliminary data.</text>
</comment>
<proteinExistence type="predicted"/>
<gene>
    <name evidence="2" type="ORF">MN202_05980</name>
</gene>